<dbReference type="GO" id="GO:0015190">
    <property type="term" value="F:L-leucine transmembrane transporter activity"/>
    <property type="evidence" value="ECO:0007669"/>
    <property type="project" value="TreeGrafter"/>
</dbReference>
<feature type="transmembrane region" description="Helical" evidence="9">
    <location>
        <begin position="390"/>
        <end position="408"/>
    </location>
</feature>
<feature type="transmembrane region" description="Helical" evidence="9">
    <location>
        <begin position="95"/>
        <end position="117"/>
    </location>
</feature>
<dbReference type="GO" id="GO:0015188">
    <property type="term" value="F:L-isoleucine transmembrane transporter activity"/>
    <property type="evidence" value="ECO:0007669"/>
    <property type="project" value="TreeGrafter"/>
</dbReference>
<evidence type="ECO:0000256" key="1">
    <source>
        <dbReference type="ARBA" id="ARBA00004651"/>
    </source>
</evidence>
<feature type="transmembrane region" description="Helical" evidence="9">
    <location>
        <begin position="292"/>
        <end position="310"/>
    </location>
</feature>
<dbReference type="GO" id="GO:0015820">
    <property type="term" value="P:L-leucine transport"/>
    <property type="evidence" value="ECO:0007669"/>
    <property type="project" value="TreeGrafter"/>
</dbReference>
<dbReference type="EMBL" id="MPOG01000001">
    <property type="protein sequence ID" value="OOH97703.1"/>
    <property type="molecule type" value="Genomic_DNA"/>
</dbReference>
<accession>A0A1T3F5S9</accession>
<feature type="transmembrane region" description="Helical" evidence="9">
    <location>
        <begin position="256"/>
        <end position="280"/>
    </location>
</feature>
<protein>
    <submittedName>
        <fullName evidence="10">Branched-chain amino acid transport system II carrier protein</fullName>
    </submittedName>
</protein>
<evidence type="ECO:0000313" key="10">
    <source>
        <dbReference type="EMBL" id="OOH97703.1"/>
    </source>
</evidence>
<evidence type="ECO:0000256" key="7">
    <source>
        <dbReference type="ARBA" id="ARBA00022989"/>
    </source>
</evidence>
<dbReference type="Proteomes" id="UP000188947">
    <property type="component" value="Unassembled WGS sequence"/>
</dbReference>
<dbReference type="NCBIfam" id="TIGR00796">
    <property type="entry name" value="livcs"/>
    <property type="match status" value="1"/>
</dbReference>
<organism evidence="10 11">
    <name type="scientific">Elizabethkingia meningoseptica</name>
    <name type="common">Chryseobacterium meningosepticum</name>
    <dbReference type="NCBI Taxonomy" id="238"/>
    <lineage>
        <taxon>Bacteria</taxon>
        <taxon>Pseudomonadati</taxon>
        <taxon>Bacteroidota</taxon>
        <taxon>Flavobacteriia</taxon>
        <taxon>Flavobacteriales</taxon>
        <taxon>Weeksellaceae</taxon>
        <taxon>Elizabethkingia</taxon>
    </lineage>
</organism>
<dbReference type="GO" id="GO:0005304">
    <property type="term" value="F:L-valine transmembrane transporter activity"/>
    <property type="evidence" value="ECO:0007669"/>
    <property type="project" value="TreeGrafter"/>
</dbReference>
<dbReference type="STRING" id="238.BBD35_04045"/>
<name>A0A1T3F5S9_ELIME</name>
<comment type="similarity">
    <text evidence="2">Belongs to the branched chain amino acid transporter family.</text>
</comment>
<proteinExistence type="inferred from homology"/>
<dbReference type="InterPro" id="IPR004685">
    <property type="entry name" value="Brnchd-chn_aa_trnsp_Livcs"/>
</dbReference>
<feature type="transmembrane region" description="Helical" evidence="9">
    <location>
        <begin position="22"/>
        <end position="45"/>
    </location>
</feature>
<evidence type="ECO:0000256" key="9">
    <source>
        <dbReference type="SAM" id="Phobius"/>
    </source>
</evidence>
<feature type="transmembrane region" description="Helical" evidence="9">
    <location>
        <begin position="171"/>
        <end position="191"/>
    </location>
</feature>
<feature type="transmembrane region" description="Helical" evidence="9">
    <location>
        <begin position="351"/>
        <end position="370"/>
    </location>
</feature>
<evidence type="ECO:0000313" key="11">
    <source>
        <dbReference type="Proteomes" id="UP000188947"/>
    </source>
</evidence>
<evidence type="ECO:0000256" key="5">
    <source>
        <dbReference type="ARBA" id="ARBA00022692"/>
    </source>
</evidence>
<comment type="subcellular location">
    <subcellularLocation>
        <location evidence="1">Cell membrane</location>
        <topology evidence="1">Multi-pass membrane protein</topology>
    </subcellularLocation>
</comment>
<feature type="transmembrane region" description="Helical" evidence="9">
    <location>
        <begin position="66"/>
        <end position="83"/>
    </location>
</feature>
<comment type="caution">
    <text evidence="10">The sequence shown here is derived from an EMBL/GenBank/DDBJ whole genome shotgun (WGS) entry which is preliminary data.</text>
</comment>
<sequence>MFFGAGNLILPPFIGLKSASEWLYAILGFVTTGIIAPLISLIAVVQVGQNFTDIGKRVNQPMIMSLAFIIIWLIGPLIGIPRTGATTFEIGIQPILPGVTPAISALLFFGLTGFLAISPSKIVDIIGKYLTPVLILLLLILIVVGILYASHTPAVSDLKPVEGFALGFHEGYQTMDVLSAVIFAGIITGTIAEKGFTHVKQRVSMTIMAGVIAAVCLLIIYGGLVYLGAVSGYPVTDNLSRTKLLLHISHTVLGQYGAYIISIAIALACLTTAIALTSAFSSFMEKISKGKLGYKLNVIICSLLAGILSIKGVDEIINYAGILLGFVYPIVFALVMYLVFFGRFVKSKNPYIAAVIITTIISSLSVLQYYNIFTGVVTTLKNSLPLVQHNLEWVIPSFLIFIITAFFSRKNTGLSQP</sequence>
<keyword evidence="7 9" id="KW-1133">Transmembrane helix</keyword>
<evidence type="ECO:0000256" key="3">
    <source>
        <dbReference type="ARBA" id="ARBA00022448"/>
    </source>
</evidence>
<gene>
    <name evidence="10" type="ORF">BMF97_00065</name>
</gene>
<keyword evidence="6" id="KW-0029">Amino-acid transport</keyword>
<feature type="transmembrane region" description="Helical" evidence="9">
    <location>
        <begin position="129"/>
        <end position="151"/>
    </location>
</feature>
<evidence type="ECO:0000256" key="6">
    <source>
        <dbReference type="ARBA" id="ARBA00022970"/>
    </source>
</evidence>
<dbReference type="eggNOG" id="COG1114">
    <property type="taxonomic scope" value="Bacteria"/>
</dbReference>
<evidence type="ECO:0000256" key="4">
    <source>
        <dbReference type="ARBA" id="ARBA00022475"/>
    </source>
</evidence>
<dbReference type="AlphaFoldDB" id="A0A1T3F5S9"/>
<dbReference type="GO" id="GO:0015818">
    <property type="term" value="P:isoleucine transport"/>
    <property type="evidence" value="ECO:0007669"/>
    <property type="project" value="TreeGrafter"/>
</dbReference>
<keyword evidence="8 9" id="KW-0472">Membrane</keyword>
<dbReference type="PANTHER" id="PTHR30588:SF0">
    <property type="entry name" value="BRANCHED-CHAIN AMINO ACID PERMEASE BRNQ"/>
    <property type="match status" value="1"/>
</dbReference>
<keyword evidence="5 9" id="KW-0812">Transmembrane</keyword>
<feature type="transmembrane region" description="Helical" evidence="9">
    <location>
        <begin position="203"/>
        <end position="236"/>
    </location>
</feature>
<dbReference type="GO" id="GO:0005886">
    <property type="term" value="C:plasma membrane"/>
    <property type="evidence" value="ECO:0007669"/>
    <property type="project" value="UniProtKB-SubCell"/>
</dbReference>
<feature type="transmembrane region" description="Helical" evidence="9">
    <location>
        <begin position="316"/>
        <end position="339"/>
    </location>
</feature>
<keyword evidence="4" id="KW-1003">Cell membrane</keyword>
<keyword evidence="3" id="KW-0813">Transport</keyword>
<evidence type="ECO:0000256" key="8">
    <source>
        <dbReference type="ARBA" id="ARBA00023136"/>
    </source>
</evidence>
<reference evidence="10 11" key="1">
    <citation type="submission" date="2016-11" db="EMBL/GenBank/DDBJ databases">
        <title>Genome sequence and comparative genomic analysis of clinical strain Elizabethkingia meningoseptica 61421 PRCM.</title>
        <authorList>
            <person name="Wang M."/>
            <person name="Hu S."/>
            <person name="Cao L."/>
            <person name="Jiang T."/>
            <person name="Zhou Y."/>
            <person name="Ming D."/>
        </authorList>
    </citation>
    <scope>NUCLEOTIDE SEQUENCE [LARGE SCALE GENOMIC DNA]</scope>
    <source>
        <strain evidence="10 11">61421 PRCM</strain>
    </source>
</reference>
<dbReference type="Pfam" id="PF05525">
    <property type="entry name" value="Branch_AA_trans"/>
    <property type="match status" value="1"/>
</dbReference>
<dbReference type="Gene3D" id="1.20.1740.10">
    <property type="entry name" value="Amino acid/polyamine transporter I"/>
    <property type="match status" value="1"/>
</dbReference>
<keyword evidence="11" id="KW-1185">Reference proteome</keyword>
<evidence type="ECO:0000256" key="2">
    <source>
        <dbReference type="ARBA" id="ARBA00008540"/>
    </source>
</evidence>
<dbReference type="PANTHER" id="PTHR30588">
    <property type="entry name" value="BRANCHED-CHAIN AMINO ACID TRANSPORT SYSTEM 2 CARRIER PROTEIN"/>
    <property type="match status" value="1"/>
</dbReference>